<reference evidence="8" key="1">
    <citation type="journal article" date="2019" name="Int. J. Syst. Evol. Microbiol.">
        <title>The Global Catalogue of Microorganisms (GCM) 10K type strain sequencing project: providing services to taxonomists for standard genome sequencing and annotation.</title>
        <authorList>
            <consortium name="The Broad Institute Genomics Platform"/>
            <consortium name="The Broad Institute Genome Sequencing Center for Infectious Disease"/>
            <person name="Wu L."/>
            <person name="Ma J."/>
        </authorList>
    </citation>
    <scope>NUCLEOTIDE SEQUENCE [LARGE SCALE GENOMIC DNA]</scope>
    <source>
        <strain evidence="8">JCM 17986</strain>
    </source>
</reference>
<dbReference type="EMBL" id="BAABHS010000024">
    <property type="protein sequence ID" value="GAA4981864.1"/>
    <property type="molecule type" value="Genomic_DNA"/>
</dbReference>
<name>A0ABP9HYC0_9ACTN</name>
<comment type="catalytic activity">
    <reaction evidence="5 6">
        <text>L-glutamine + H2O = L-glutamate + NH4(+)</text>
        <dbReference type="Rhea" id="RHEA:15889"/>
        <dbReference type="ChEBI" id="CHEBI:15377"/>
        <dbReference type="ChEBI" id="CHEBI:28938"/>
        <dbReference type="ChEBI" id="CHEBI:29985"/>
        <dbReference type="ChEBI" id="CHEBI:58359"/>
        <dbReference type="EC" id="3.5.1.2"/>
    </reaction>
</comment>
<dbReference type="HAMAP" id="MF_00313">
    <property type="entry name" value="Glutaminase"/>
    <property type="match status" value="1"/>
</dbReference>
<feature type="binding site" evidence="6">
    <location>
        <position position="188"/>
    </location>
    <ligand>
        <name>substrate</name>
    </ligand>
</feature>
<dbReference type="PANTHER" id="PTHR12544:SF29">
    <property type="entry name" value="GLUTAMINASE"/>
    <property type="match status" value="1"/>
</dbReference>
<dbReference type="InterPro" id="IPR015868">
    <property type="entry name" value="Glutaminase"/>
</dbReference>
<feature type="binding site" evidence="6">
    <location>
        <position position="258"/>
    </location>
    <ligand>
        <name>substrate</name>
    </ligand>
</feature>
<comment type="subunit">
    <text evidence="2 6">Homotetramer.</text>
</comment>
<dbReference type="EC" id="3.5.1.2" evidence="3 6"/>
<evidence type="ECO:0000256" key="4">
    <source>
        <dbReference type="ARBA" id="ARBA00022801"/>
    </source>
</evidence>
<dbReference type="NCBIfam" id="TIGR03814">
    <property type="entry name" value="Gln_ase"/>
    <property type="match status" value="1"/>
</dbReference>
<dbReference type="RefSeq" id="WP_345678774.1">
    <property type="nucleotide sequence ID" value="NZ_BAABHS010000024.1"/>
</dbReference>
<dbReference type="Gene3D" id="3.40.710.10">
    <property type="entry name" value="DD-peptidase/beta-lactamase superfamily"/>
    <property type="match status" value="1"/>
</dbReference>
<dbReference type="PANTHER" id="PTHR12544">
    <property type="entry name" value="GLUTAMINASE"/>
    <property type="match status" value="1"/>
</dbReference>
<dbReference type="Proteomes" id="UP001500466">
    <property type="component" value="Unassembled WGS sequence"/>
</dbReference>
<evidence type="ECO:0000313" key="7">
    <source>
        <dbReference type="EMBL" id="GAA4981864.1"/>
    </source>
</evidence>
<proteinExistence type="inferred from homology"/>
<comment type="caution">
    <text evidence="7">The sequence shown here is derived from an EMBL/GenBank/DDBJ whole genome shotgun (WGS) entry which is preliminary data.</text>
</comment>
<evidence type="ECO:0000313" key="8">
    <source>
        <dbReference type="Proteomes" id="UP001500466"/>
    </source>
</evidence>
<evidence type="ECO:0000256" key="6">
    <source>
        <dbReference type="HAMAP-Rule" id="MF_00313"/>
    </source>
</evidence>
<dbReference type="InterPro" id="IPR036513">
    <property type="entry name" value="STAS_dom_sf"/>
</dbReference>
<evidence type="ECO:0000256" key="3">
    <source>
        <dbReference type="ARBA" id="ARBA00012918"/>
    </source>
</evidence>
<dbReference type="Gene3D" id="3.30.750.24">
    <property type="entry name" value="STAS domain"/>
    <property type="match status" value="1"/>
</dbReference>
<keyword evidence="8" id="KW-1185">Reference proteome</keyword>
<evidence type="ECO:0000256" key="1">
    <source>
        <dbReference type="ARBA" id="ARBA00011076"/>
    </source>
</evidence>
<keyword evidence="6" id="KW-0007">Acetylation</keyword>
<keyword evidence="4 6" id="KW-0378">Hydrolase</keyword>
<sequence>MEPVTDALEEICRRLAGVADGAVADYIPQLALADPAAFGLALVSMDGHRYQAGDAHTPFTIQSVSKPFVYALALADLGPDAVAARVGAEPSGEAFNAISLEPGTGRPANPMVNAGAIVATSLVRGADAGERFERIRACLSAFAGRALDVDEEVYASEAATGDRNRALAYLMRAAGALDGDVGEEVDTYFRQCSVRVTACDLAAMAATLAHGGANPVTGEQVVTEDVATRVMAVMATCGMYDRAGTWLLDVGLPAKSGVAGGLIAVSPARFGIAVYSPPLDEAGNPVRGVRALTEVSRRFGLHMMRPAGRHAVTVTEATTGRKAGAAWSERVRGPEEDERLAAEGHRIVLVAAQGGLEFTETEQILHAVDIRVPEQPGWIVLDLTRVTAIAQGSAMMLGAALAAFARQGHHIVIAAQRDFPAPVPDTPSWHTFPNREAALAWSEEQLLQETAHFRDA</sequence>
<organism evidence="7 8">
    <name type="scientific">Yinghuangia aomiensis</name>
    <dbReference type="NCBI Taxonomy" id="676205"/>
    <lineage>
        <taxon>Bacteria</taxon>
        <taxon>Bacillati</taxon>
        <taxon>Actinomycetota</taxon>
        <taxon>Actinomycetes</taxon>
        <taxon>Kitasatosporales</taxon>
        <taxon>Streptomycetaceae</taxon>
        <taxon>Yinghuangia</taxon>
    </lineage>
</organism>
<feature type="binding site" evidence="6">
    <location>
        <position position="240"/>
    </location>
    <ligand>
        <name>substrate</name>
    </ligand>
</feature>
<feature type="binding site" evidence="6">
    <location>
        <position position="63"/>
    </location>
    <ligand>
        <name>substrate</name>
    </ligand>
</feature>
<accession>A0ABP9HYC0</accession>
<dbReference type="Pfam" id="PF04960">
    <property type="entry name" value="Glutaminase"/>
    <property type="match status" value="1"/>
</dbReference>
<gene>
    <name evidence="6" type="primary">glsA</name>
    <name evidence="7" type="ORF">GCM10023205_59010</name>
</gene>
<dbReference type="InterPro" id="IPR012338">
    <property type="entry name" value="Beta-lactam/transpept-like"/>
</dbReference>
<dbReference type="SUPFAM" id="SSF56601">
    <property type="entry name" value="beta-lactamase/transpeptidase-like"/>
    <property type="match status" value="1"/>
</dbReference>
<comment type="similarity">
    <text evidence="1 6">Belongs to the glutaminase family.</text>
</comment>
<feature type="binding site" evidence="6">
    <location>
        <position position="157"/>
    </location>
    <ligand>
        <name>substrate</name>
    </ligand>
</feature>
<evidence type="ECO:0000256" key="2">
    <source>
        <dbReference type="ARBA" id="ARBA00011881"/>
    </source>
</evidence>
<feature type="binding site" evidence="6">
    <location>
        <position position="164"/>
    </location>
    <ligand>
        <name>substrate</name>
    </ligand>
</feature>
<evidence type="ECO:0000256" key="5">
    <source>
        <dbReference type="ARBA" id="ARBA00049534"/>
    </source>
</evidence>
<feature type="binding site" evidence="6">
    <location>
        <position position="113"/>
    </location>
    <ligand>
        <name>substrate</name>
    </ligand>
</feature>
<protein>
    <recommendedName>
        <fullName evidence="3 6">Glutaminase</fullName>
        <ecNumber evidence="3 6">3.5.1.2</ecNumber>
    </recommendedName>
</protein>